<dbReference type="Gramene" id="ONIVA02G04480.1">
    <property type="protein sequence ID" value="ONIVA02G04480.1"/>
    <property type="gene ID" value="ONIVA02G04480"/>
</dbReference>
<dbReference type="HOGENOM" id="CLU_2337295_0_0_1"/>
<feature type="region of interest" description="Disordered" evidence="1">
    <location>
        <begin position="1"/>
        <end position="31"/>
    </location>
</feature>
<evidence type="ECO:0000313" key="2">
    <source>
        <dbReference type="EnsemblPlants" id="ONIVA02G04480.1"/>
    </source>
</evidence>
<dbReference type="Proteomes" id="UP000006591">
    <property type="component" value="Chromosome 2"/>
</dbReference>
<feature type="region of interest" description="Disordered" evidence="1">
    <location>
        <begin position="73"/>
        <end position="100"/>
    </location>
</feature>
<keyword evidence="3" id="KW-1185">Reference proteome</keyword>
<proteinExistence type="predicted"/>
<evidence type="ECO:0000313" key="3">
    <source>
        <dbReference type="Proteomes" id="UP000006591"/>
    </source>
</evidence>
<dbReference type="OMA" id="ALTNSWN"/>
<evidence type="ECO:0000256" key="1">
    <source>
        <dbReference type="SAM" id="MobiDB-lite"/>
    </source>
</evidence>
<reference evidence="2" key="1">
    <citation type="submission" date="2015-04" db="UniProtKB">
        <authorList>
            <consortium name="EnsemblPlants"/>
        </authorList>
    </citation>
    <scope>IDENTIFICATION</scope>
    <source>
        <strain evidence="2">SL10</strain>
    </source>
</reference>
<protein>
    <submittedName>
        <fullName evidence="2">Uncharacterized protein</fullName>
    </submittedName>
</protein>
<reference evidence="2" key="2">
    <citation type="submission" date="2018-04" db="EMBL/GenBank/DDBJ databases">
        <title>OnivRS2 (Oryza nivara Reference Sequence Version 2).</title>
        <authorList>
            <person name="Zhang J."/>
            <person name="Kudrna D."/>
            <person name="Lee S."/>
            <person name="Talag J."/>
            <person name="Rajasekar S."/>
            <person name="Welchert J."/>
            <person name="Hsing Y.-I."/>
            <person name="Wing R.A."/>
        </authorList>
    </citation>
    <scope>NUCLEOTIDE SEQUENCE [LARGE SCALE GENOMIC DNA]</scope>
    <source>
        <strain evidence="2">SL10</strain>
    </source>
</reference>
<dbReference type="AlphaFoldDB" id="A0A0E0G1J8"/>
<accession>A0A0E0G1J8</accession>
<sequence>MDGAMDAISAKLDRRNPDTSPSARRRGLARRSSMTVAALAPAWAVAGQLSTEYRLVFKIRLFSNKAAAPALTNSWNHPEPHPAAAAVHPPTGGDPSIGSE</sequence>
<organism evidence="2">
    <name type="scientific">Oryza nivara</name>
    <name type="common">Indian wild rice</name>
    <name type="synonym">Oryza sativa f. spontanea</name>
    <dbReference type="NCBI Taxonomy" id="4536"/>
    <lineage>
        <taxon>Eukaryota</taxon>
        <taxon>Viridiplantae</taxon>
        <taxon>Streptophyta</taxon>
        <taxon>Embryophyta</taxon>
        <taxon>Tracheophyta</taxon>
        <taxon>Spermatophyta</taxon>
        <taxon>Magnoliopsida</taxon>
        <taxon>Liliopsida</taxon>
        <taxon>Poales</taxon>
        <taxon>Poaceae</taxon>
        <taxon>BOP clade</taxon>
        <taxon>Oryzoideae</taxon>
        <taxon>Oryzeae</taxon>
        <taxon>Oryzinae</taxon>
        <taxon>Oryza</taxon>
    </lineage>
</organism>
<name>A0A0E0G1J8_ORYNI</name>
<dbReference type="EnsemblPlants" id="ONIVA02G04480.1">
    <property type="protein sequence ID" value="ONIVA02G04480.1"/>
    <property type="gene ID" value="ONIVA02G04480"/>
</dbReference>